<proteinExistence type="predicted"/>
<sequence>MAGHSVAIAGDEVNFLLLPQADRMVDLNTPTFHFKETLSHLAVKNYHQG</sequence>
<reference evidence="1 2" key="1">
    <citation type="submission" date="2013-11" db="EMBL/GenBank/DDBJ databases">
        <title>The Genome Sequence of Phytophthora parasitica P10297.</title>
        <authorList>
            <consortium name="The Broad Institute Genomics Platform"/>
            <person name="Russ C."/>
            <person name="Tyler B."/>
            <person name="Panabieres F."/>
            <person name="Shan W."/>
            <person name="Tripathy S."/>
            <person name="Grunwald N."/>
            <person name="Machado M."/>
            <person name="Johnson C.S."/>
            <person name="Walker B."/>
            <person name="Young S.K."/>
            <person name="Zeng Q."/>
            <person name="Gargeya S."/>
            <person name="Fitzgerald M."/>
            <person name="Haas B."/>
            <person name="Abouelleil A."/>
            <person name="Allen A.W."/>
            <person name="Alvarado L."/>
            <person name="Arachchi H.M."/>
            <person name="Berlin A.M."/>
            <person name="Chapman S.B."/>
            <person name="Gainer-Dewar J."/>
            <person name="Goldberg J."/>
            <person name="Griggs A."/>
            <person name="Gujja S."/>
            <person name="Hansen M."/>
            <person name="Howarth C."/>
            <person name="Imamovic A."/>
            <person name="Ireland A."/>
            <person name="Larimer J."/>
            <person name="McCowan C."/>
            <person name="Murphy C."/>
            <person name="Pearson M."/>
            <person name="Poon T.W."/>
            <person name="Priest M."/>
            <person name="Roberts A."/>
            <person name="Saif S."/>
            <person name="Shea T."/>
            <person name="Sisk P."/>
            <person name="Sykes S."/>
            <person name="Wortman J."/>
            <person name="Nusbaum C."/>
            <person name="Birren B."/>
        </authorList>
    </citation>
    <scope>NUCLEOTIDE SEQUENCE [LARGE SCALE GENOMIC DNA]</scope>
    <source>
        <strain evidence="1 2">P10297</strain>
    </source>
</reference>
<gene>
    <name evidence="1" type="ORF">F442_09392</name>
</gene>
<comment type="caution">
    <text evidence="1">The sequence shown here is derived from an EMBL/GenBank/DDBJ whole genome shotgun (WGS) entry which is preliminary data.</text>
</comment>
<name>W2Z9C8_PHYNI</name>
<accession>W2Z9C8</accession>
<dbReference type="AlphaFoldDB" id="W2Z9C8"/>
<evidence type="ECO:0000313" key="1">
    <source>
        <dbReference type="EMBL" id="ETP43982.1"/>
    </source>
</evidence>
<dbReference type="Proteomes" id="UP000018948">
    <property type="component" value="Unassembled WGS sequence"/>
</dbReference>
<protein>
    <submittedName>
        <fullName evidence="1">Uncharacterized protein</fullName>
    </submittedName>
</protein>
<organism evidence="1 2">
    <name type="scientific">Phytophthora nicotianae P10297</name>
    <dbReference type="NCBI Taxonomy" id="1317064"/>
    <lineage>
        <taxon>Eukaryota</taxon>
        <taxon>Sar</taxon>
        <taxon>Stramenopiles</taxon>
        <taxon>Oomycota</taxon>
        <taxon>Peronosporomycetes</taxon>
        <taxon>Peronosporales</taxon>
        <taxon>Peronosporaceae</taxon>
        <taxon>Phytophthora</taxon>
    </lineage>
</organism>
<evidence type="ECO:0000313" key="2">
    <source>
        <dbReference type="Proteomes" id="UP000018948"/>
    </source>
</evidence>
<dbReference type="EMBL" id="ANIY01001976">
    <property type="protein sequence ID" value="ETP43982.1"/>
    <property type="molecule type" value="Genomic_DNA"/>
</dbReference>